<dbReference type="RefSeq" id="XP_013396305.1">
    <property type="nucleotide sequence ID" value="XM_013540851.1"/>
</dbReference>
<evidence type="ECO:0000256" key="6">
    <source>
        <dbReference type="ARBA" id="ARBA00022801"/>
    </source>
</evidence>
<feature type="active site" description="Phosphocysteine intermediate" evidence="13">
    <location>
        <position position="147"/>
    </location>
</feature>
<feature type="domain" description="Tyrosine specific protein phosphatases" evidence="14">
    <location>
        <begin position="124"/>
        <end position="194"/>
    </location>
</feature>
<dbReference type="KEGG" id="lak:106163302"/>
<keyword evidence="15" id="KW-1185">Reference proteome</keyword>
<keyword evidence="6" id="KW-0378">Hydrolase</keyword>
<dbReference type="GO" id="GO:0004725">
    <property type="term" value="F:protein tyrosine phosphatase activity"/>
    <property type="evidence" value="ECO:0007669"/>
    <property type="project" value="UniProtKB-EC"/>
</dbReference>
<dbReference type="PIRSF" id="PIRSF037322">
    <property type="entry name" value="CDKN3"/>
    <property type="match status" value="1"/>
</dbReference>
<accession>A0A1S3IDG6</accession>
<dbReference type="Proteomes" id="UP000085678">
    <property type="component" value="Unplaced"/>
</dbReference>
<dbReference type="InterPro" id="IPR050561">
    <property type="entry name" value="PTP"/>
</dbReference>
<dbReference type="OrthoDB" id="19045at2759"/>
<evidence type="ECO:0000256" key="10">
    <source>
        <dbReference type="ARBA" id="ARBA00067397"/>
    </source>
</evidence>
<evidence type="ECO:0000256" key="7">
    <source>
        <dbReference type="ARBA" id="ARBA00022912"/>
    </source>
</evidence>
<keyword evidence="8" id="KW-0131">Cell cycle</keyword>
<evidence type="ECO:0000256" key="12">
    <source>
        <dbReference type="ARBA" id="ARBA00082005"/>
    </source>
</evidence>
<dbReference type="InterPro" id="IPR000387">
    <property type="entry name" value="Tyr_Pase_dom"/>
</dbReference>
<organism evidence="15 16">
    <name type="scientific">Lingula anatina</name>
    <name type="common">Brachiopod</name>
    <name type="synonym">Lingula unguis</name>
    <dbReference type="NCBI Taxonomy" id="7574"/>
    <lineage>
        <taxon>Eukaryota</taxon>
        <taxon>Metazoa</taxon>
        <taxon>Spiralia</taxon>
        <taxon>Lophotrochozoa</taxon>
        <taxon>Brachiopoda</taxon>
        <taxon>Linguliformea</taxon>
        <taxon>Lingulata</taxon>
        <taxon>Lingulida</taxon>
        <taxon>Linguloidea</taxon>
        <taxon>Lingulidae</taxon>
        <taxon>Lingula</taxon>
    </lineage>
</organism>
<evidence type="ECO:0000256" key="11">
    <source>
        <dbReference type="ARBA" id="ARBA00080894"/>
    </source>
</evidence>
<dbReference type="FunFam" id="3.90.190.10:FF:000046">
    <property type="entry name" value="Cyclin-dependent kinase inhibitor 3"/>
    <property type="match status" value="1"/>
</dbReference>
<name>A0A1S3IDG6_LINAN</name>
<dbReference type="CDD" id="cd14505">
    <property type="entry name" value="CDKN3-like"/>
    <property type="match status" value="1"/>
</dbReference>
<comment type="similarity">
    <text evidence="2">Belongs to the protein-tyrosine phosphatase family.</text>
</comment>
<reference evidence="16" key="1">
    <citation type="submission" date="2025-08" db="UniProtKB">
        <authorList>
            <consortium name="RefSeq"/>
        </authorList>
    </citation>
    <scope>IDENTIFICATION</scope>
    <source>
        <tissue evidence="16">Gonads</tissue>
    </source>
</reference>
<dbReference type="InterPro" id="IPR022778">
    <property type="entry name" value="CDKN3"/>
</dbReference>
<evidence type="ECO:0000313" key="16">
    <source>
        <dbReference type="RefSeq" id="XP_013396305.1"/>
    </source>
</evidence>
<dbReference type="InterPro" id="IPR003595">
    <property type="entry name" value="Tyr_Pase_cat"/>
</dbReference>
<evidence type="ECO:0000256" key="2">
    <source>
        <dbReference type="ARBA" id="ARBA00009580"/>
    </source>
</evidence>
<evidence type="ECO:0000256" key="5">
    <source>
        <dbReference type="ARBA" id="ARBA00022490"/>
    </source>
</evidence>
<dbReference type="GeneID" id="106163302"/>
<evidence type="ECO:0000313" key="15">
    <source>
        <dbReference type="Proteomes" id="UP000085678"/>
    </source>
</evidence>
<proteinExistence type="inferred from homology"/>
<sequence length="219" mass="24918">MVFKKATRWFCWEVMSGFDSSDDEENEELDLSPFIVNWLDMSCVGCAEQLGISGLPGCRFKDTWRSLETDIVTLKGMEITEVFVLCTKGELNKYRVPYLLHEYTGADFNVHHHPFPDGQAPSVAGMVKMLEELKVNLMQGRKTLLHCFGGLGRSCVVAACLLMYMDESLDSESAIQRLRQLRGPGAVQSVKQYNFIHDFRKNLEEYEQGKEEASRSVSR</sequence>
<keyword evidence="16" id="KW-0649">Protein kinase inhibitor</keyword>
<dbReference type="STRING" id="7574.A0A1S3IDG6"/>
<evidence type="ECO:0000256" key="8">
    <source>
        <dbReference type="ARBA" id="ARBA00023306"/>
    </source>
</evidence>
<dbReference type="GO" id="GO:0004722">
    <property type="term" value="F:protein serine/threonine phosphatase activity"/>
    <property type="evidence" value="ECO:0007669"/>
    <property type="project" value="UniProtKB-EC"/>
</dbReference>
<dbReference type="AlphaFoldDB" id="A0A1S3IDG6"/>
<comment type="subcellular location">
    <subcellularLocation>
        <location evidence="1">Cytoplasm</location>
        <location evidence="1">Perinuclear region</location>
    </subcellularLocation>
</comment>
<dbReference type="GO" id="GO:0004860">
    <property type="term" value="F:protein kinase inhibitor activity"/>
    <property type="evidence" value="ECO:0007669"/>
    <property type="project" value="UniProtKB-KW"/>
</dbReference>
<dbReference type="SMART" id="SM00404">
    <property type="entry name" value="PTPc_motif"/>
    <property type="match status" value="1"/>
</dbReference>
<evidence type="ECO:0000256" key="3">
    <source>
        <dbReference type="ARBA" id="ARBA00013064"/>
    </source>
</evidence>
<keyword evidence="7" id="KW-0904">Protein phosphatase</keyword>
<evidence type="ECO:0000256" key="4">
    <source>
        <dbReference type="ARBA" id="ARBA00013081"/>
    </source>
</evidence>
<dbReference type="Gene3D" id="3.90.190.10">
    <property type="entry name" value="Protein tyrosine phosphatase superfamily"/>
    <property type="match status" value="1"/>
</dbReference>
<dbReference type="InterPro" id="IPR029021">
    <property type="entry name" value="Prot-tyrosine_phosphatase-like"/>
</dbReference>
<evidence type="ECO:0000256" key="1">
    <source>
        <dbReference type="ARBA" id="ARBA00004556"/>
    </source>
</evidence>
<protein>
    <recommendedName>
        <fullName evidence="10">Cyclin-dependent kinase inhibitor 3</fullName>
        <ecNumber evidence="4">3.1.3.16</ecNumber>
        <ecNumber evidence="3">3.1.3.48</ecNumber>
    </recommendedName>
    <alternativeName>
        <fullName evidence="12">CDK2-associated dual-specificity phosphatase</fullName>
    </alternativeName>
    <alternativeName>
        <fullName evidence="11">Kinase-associated phosphatase</fullName>
    </alternativeName>
</protein>
<dbReference type="PANTHER" id="PTHR23339">
    <property type="entry name" value="TYROSINE SPECIFIC PROTEIN PHOSPHATASE AND DUAL SPECIFICITY PROTEIN PHOSPHATASE"/>
    <property type="match status" value="1"/>
</dbReference>
<dbReference type="GO" id="GO:0048471">
    <property type="term" value="C:perinuclear region of cytoplasm"/>
    <property type="evidence" value="ECO:0007669"/>
    <property type="project" value="UniProtKB-SubCell"/>
</dbReference>
<dbReference type="EC" id="3.1.3.48" evidence="3"/>
<comment type="subunit">
    <text evidence="9">Interacts with cyclin-dependent kinases such as CDK1, CDK2 and CDK3. Does not interact with CDK4. Interacts (via C-terminus) with phosphorylated CDK2 (via C-terminal helix). Interacts with MS4A3 (via C-terminus); the interaction enhances CDKN3 enzymatic activity.</text>
</comment>
<dbReference type="PROSITE" id="PS50056">
    <property type="entry name" value="TYR_PHOSPHATASE_2"/>
    <property type="match status" value="1"/>
</dbReference>
<evidence type="ECO:0000259" key="14">
    <source>
        <dbReference type="PROSITE" id="PS50056"/>
    </source>
</evidence>
<evidence type="ECO:0000256" key="13">
    <source>
        <dbReference type="PIRSR" id="PIRSR037322-1"/>
    </source>
</evidence>
<gene>
    <name evidence="16" type="primary">LOC106163302</name>
</gene>
<dbReference type="InParanoid" id="A0A1S3IDG6"/>
<dbReference type="InterPro" id="IPR008425">
    <property type="entry name" value="CDK_inhib_3"/>
</dbReference>
<dbReference type="Pfam" id="PF05706">
    <property type="entry name" value="CDKN3"/>
    <property type="match status" value="1"/>
</dbReference>
<dbReference type="EC" id="3.1.3.16" evidence="4"/>
<keyword evidence="5" id="KW-0963">Cytoplasm</keyword>
<dbReference type="SUPFAM" id="SSF52799">
    <property type="entry name" value="(Phosphotyrosine protein) phosphatases II"/>
    <property type="match status" value="1"/>
</dbReference>
<evidence type="ECO:0000256" key="9">
    <source>
        <dbReference type="ARBA" id="ARBA00064980"/>
    </source>
</evidence>